<evidence type="ECO:0000313" key="5">
    <source>
        <dbReference type="EMBL" id="MFC3607900.1"/>
    </source>
</evidence>
<dbReference type="RefSeq" id="WP_386363909.1">
    <property type="nucleotide sequence ID" value="NZ_JBHRXZ010000018.1"/>
</dbReference>
<reference evidence="6" key="1">
    <citation type="journal article" date="2019" name="Int. J. Syst. Evol. Microbiol.">
        <title>The Global Catalogue of Microorganisms (GCM) 10K type strain sequencing project: providing services to taxonomists for standard genome sequencing and annotation.</title>
        <authorList>
            <consortium name="The Broad Institute Genomics Platform"/>
            <consortium name="The Broad Institute Genome Sequencing Center for Infectious Disease"/>
            <person name="Wu L."/>
            <person name="Ma J."/>
        </authorList>
    </citation>
    <scope>NUCLEOTIDE SEQUENCE [LARGE SCALE GENOMIC DNA]</scope>
    <source>
        <strain evidence="6">KCTC 42447</strain>
    </source>
</reference>
<sequence length="437" mass="50070">MTDRKLPATLRFMLAARRSELLGLEDLTRTCELVTQVSRLVHALQKERGYSNIYLSGTGPHHLQKLDSLSLEVDRLEREVRESLECMDLESIHSADKTRLFSRIAYALYSLDELPALRRAVREQRISMQEATTTLVRLIGGLLSVVFEAADTAADPDITRALVALFNFMQGKELAGQERALGVAGFASGYFDSERLERMQQLMDAQERCFATFSRFAENEALDRWHALCQGEISQQVAQLREVAQRTRDDSRVDTSLCELWFELQTQRVDEMKEVEAQLEWDLLEHCRRSMERINADLHNHRPLLDRLSHMHAAAENAMLFSIQAREMDAPPEDGMTGSVERSTLELLQLQTQRLQRVNDELKEARQALNERKLIERAKKLLMDQYGLSESDAHSRLRQAAMDQGIRMDELAQRLLANAANDKPPRQGQSRPRARRG</sequence>
<dbReference type="PROSITE" id="PS50921">
    <property type="entry name" value="ANTAR"/>
    <property type="match status" value="1"/>
</dbReference>
<evidence type="ECO:0000256" key="1">
    <source>
        <dbReference type="SAM" id="Coils"/>
    </source>
</evidence>
<evidence type="ECO:0000313" key="6">
    <source>
        <dbReference type="Proteomes" id="UP001595630"/>
    </source>
</evidence>
<dbReference type="PROSITE" id="PS50906">
    <property type="entry name" value="NIT"/>
    <property type="match status" value="1"/>
</dbReference>
<feature type="domain" description="ANTAR" evidence="4">
    <location>
        <begin position="355"/>
        <end position="416"/>
    </location>
</feature>
<proteinExistence type="predicted"/>
<dbReference type="InterPro" id="IPR011006">
    <property type="entry name" value="CheY-like_superfamily"/>
</dbReference>
<organism evidence="5 6">
    <name type="scientific">Stutzerimonas tarimensis</name>
    <dbReference type="NCBI Taxonomy" id="1507735"/>
    <lineage>
        <taxon>Bacteria</taxon>
        <taxon>Pseudomonadati</taxon>
        <taxon>Pseudomonadota</taxon>
        <taxon>Gammaproteobacteria</taxon>
        <taxon>Pseudomonadales</taxon>
        <taxon>Pseudomonadaceae</taxon>
        <taxon>Stutzerimonas</taxon>
    </lineage>
</organism>
<dbReference type="SUPFAM" id="SSF52172">
    <property type="entry name" value="CheY-like"/>
    <property type="match status" value="1"/>
</dbReference>
<feature type="coiled-coil region" evidence="1">
    <location>
        <begin position="345"/>
        <end position="385"/>
    </location>
</feature>
<dbReference type="Proteomes" id="UP001595630">
    <property type="component" value="Unassembled WGS sequence"/>
</dbReference>
<keyword evidence="6" id="KW-1185">Reference proteome</keyword>
<dbReference type="InterPro" id="IPR013587">
    <property type="entry name" value="Nitrate/nitrite_sensing"/>
</dbReference>
<evidence type="ECO:0000259" key="3">
    <source>
        <dbReference type="PROSITE" id="PS50906"/>
    </source>
</evidence>
<comment type="caution">
    <text evidence="5">The sequence shown here is derived from an EMBL/GenBank/DDBJ whole genome shotgun (WGS) entry which is preliminary data.</text>
</comment>
<dbReference type="InterPro" id="IPR036388">
    <property type="entry name" value="WH-like_DNA-bd_sf"/>
</dbReference>
<name>A0ABV7T3Z0_9GAMM</name>
<protein>
    <submittedName>
        <fullName evidence="5">Nitrate- and nitrite sensing domain-containing protein</fullName>
    </submittedName>
</protein>
<evidence type="ECO:0000256" key="2">
    <source>
        <dbReference type="SAM" id="MobiDB-lite"/>
    </source>
</evidence>
<keyword evidence="1" id="KW-0175">Coiled coil</keyword>
<feature type="domain" description="NIT" evidence="3">
    <location>
        <begin position="35"/>
        <end position="290"/>
    </location>
</feature>
<dbReference type="Pfam" id="PF03861">
    <property type="entry name" value="ANTAR"/>
    <property type="match status" value="1"/>
</dbReference>
<dbReference type="InterPro" id="IPR010910">
    <property type="entry name" value="Nitrate/nitrite_sensing_bac"/>
</dbReference>
<accession>A0ABV7T3Z0</accession>
<dbReference type="Gene3D" id="1.10.10.10">
    <property type="entry name" value="Winged helix-like DNA-binding domain superfamily/Winged helix DNA-binding domain"/>
    <property type="match status" value="1"/>
</dbReference>
<gene>
    <name evidence="5" type="ORF">ACFOMF_08945</name>
</gene>
<dbReference type="SMART" id="SM01012">
    <property type="entry name" value="ANTAR"/>
    <property type="match status" value="1"/>
</dbReference>
<evidence type="ECO:0000259" key="4">
    <source>
        <dbReference type="PROSITE" id="PS50921"/>
    </source>
</evidence>
<dbReference type="InterPro" id="IPR005561">
    <property type="entry name" value="ANTAR"/>
</dbReference>
<dbReference type="Pfam" id="PF08376">
    <property type="entry name" value="NIT"/>
    <property type="match status" value="1"/>
</dbReference>
<feature type="region of interest" description="Disordered" evidence="2">
    <location>
        <begin position="417"/>
        <end position="437"/>
    </location>
</feature>
<dbReference type="EMBL" id="JBHRXZ010000018">
    <property type="protein sequence ID" value="MFC3607900.1"/>
    <property type="molecule type" value="Genomic_DNA"/>
</dbReference>